<dbReference type="HAMAP" id="MF_00245">
    <property type="entry name" value="UPF0122"/>
    <property type="match status" value="1"/>
</dbReference>
<proteinExistence type="inferred from homology"/>
<comment type="caution">
    <text evidence="3">The sequence shown here is derived from an EMBL/GenBank/DDBJ whole genome shotgun (WGS) entry which is preliminary data.</text>
</comment>
<gene>
    <name evidence="3" type="ORF">SDC9_139215</name>
</gene>
<comment type="function">
    <text evidence="2">Might take part in the signal recognition particle (SRP) pathway. This is inferred from the conservation of its genetic proximity to ftsY/ffh. May be a regulatory protein.</text>
</comment>
<evidence type="ECO:0000256" key="2">
    <source>
        <dbReference type="ARBA" id="ARBA00024764"/>
    </source>
</evidence>
<dbReference type="InterPro" id="IPR007394">
    <property type="entry name" value="UPF0122"/>
</dbReference>
<organism evidence="3">
    <name type="scientific">bioreactor metagenome</name>
    <dbReference type="NCBI Taxonomy" id="1076179"/>
    <lineage>
        <taxon>unclassified sequences</taxon>
        <taxon>metagenomes</taxon>
        <taxon>ecological metagenomes</taxon>
    </lineage>
</organism>
<dbReference type="EMBL" id="VSSQ01039061">
    <property type="protein sequence ID" value="MPM92081.1"/>
    <property type="molecule type" value="Genomic_DNA"/>
</dbReference>
<name>A0A645DRZ9_9ZZZZ</name>
<comment type="similarity">
    <text evidence="1">Belongs to the UPF0122 family.</text>
</comment>
<dbReference type="InterPro" id="IPR054831">
    <property type="entry name" value="UPF0122_fam_protein"/>
</dbReference>
<evidence type="ECO:0000256" key="1">
    <source>
        <dbReference type="ARBA" id="ARBA00008720"/>
    </source>
</evidence>
<dbReference type="PANTHER" id="PTHR40083:SF1">
    <property type="entry name" value="UPF0122 PROTEIN YLXM"/>
    <property type="match status" value="1"/>
</dbReference>
<protein>
    <submittedName>
        <fullName evidence="3">Uncharacterized protein</fullName>
    </submittedName>
</protein>
<dbReference type="InterPro" id="IPR036388">
    <property type="entry name" value="WH-like_DNA-bd_sf"/>
</dbReference>
<accession>A0A645DRZ9</accession>
<dbReference type="Pfam" id="PF04297">
    <property type="entry name" value="UPF0122"/>
    <property type="match status" value="1"/>
</dbReference>
<dbReference type="InterPro" id="IPR013324">
    <property type="entry name" value="RNA_pol_sigma_r3/r4-like"/>
</dbReference>
<dbReference type="PANTHER" id="PTHR40083">
    <property type="entry name" value="UPF0122 PROTEIN CBO2450/CLC_2298"/>
    <property type="match status" value="1"/>
</dbReference>
<dbReference type="Gene3D" id="1.10.10.10">
    <property type="entry name" value="Winged helix-like DNA-binding domain superfamily/Winged helix DNA-binding domain"/>
    <property type="match status" value="1"/>
</dbReference>
<sequence>MDILKTTLLFDFYGELLTDKQKEIYGLFYQNDLSLSEIAGELDISRQAVRDQLKRTEKILSDYEYKLKLVERFMANRESAKRIRRLIDELEEENGLSAETVKIVEQIRGAVDEITE</sequence>
<dbReference type="AlphaFoldDB" id="A0A645DRZ9"/>
<dbReference type="SUPFAM" id="SSF88659">
    <property type="entry name" value="Sigma3 and sigma4 domains of RNA polymerase sigma factors"/>
    <property type="match status" value="1"/>
</dbReference>
<reference evidence="3" key="1">
    <citation type="submission" date="2019-08" db="EMBL/GenBank/DDBJ databases">
        <authorList>
            <person name="Kucharzyk K."/>
            <person name="Murdoch R.W."/>
            <person name="Higgins S."/>
            <person name="Loffler F."/>
        </authorList>
    </citation>
    <scope>NUCLEOTIDE SEQUENCE</scope>
</reference>
<dbReference type="NCBIfam" id="NF045758">
    <property type="entry name" value="YlxM"/>
    <property type="match status" value="1"/>
</dbReference>
<evidence type="ECO:0000313" key="3">
    <source>
        <dbReference type="EMBL" id="MPM92081.1"/>
    </source>
</evidence>